<keyword evidence="2" id="KW-0472">Membrane</keyword>
<accession>A0AAV2YXP9</accession>
<keyword evidence="2" id="KW-1133">Transmembrane helix</keyword>
<evidence type="ECO:0000313" key="3">
    <source>
        <dbReference type="EMBL" id="DAZ97958.1"/>
    </source>
</evidence>
<dbReference type="EMBL" id="DAKRPA010000120">
    <property type="protein sequence ID" value="DAZ97958.1"/>
    <property type="molecule type" value="Genomic_DNA"/>
</dbReference>
<organism evidence="3 4">
    <name type="scientific">Lagenidium giganteum</name>
    <dbReference type="NCBI Taxonomy" id="4803"/>
    <lineage>
        <taxon>Eukaryota</taxon>
        <taxon>Sar</taxon>
        <taxon>Stramenopiles</taxon>
        <taxon>Oomycota</taxon>
        <taxon>Peronosporomycetes</taxon>
        <taxon>Pythiales</taxon>
        <taxon>Pythiaceae</taxon>
    </lineage>
</organism>
<proteinExistence type="predicted"/>
<feature type="region of interest" description="Disordered" evidence="1">
    <location>
        <begin position="58"/>
        <end position="82"/>
    </location>
</feature>
<dbReference type="Proteomes" id="UP001146120">
    <property type="component" value="Unassembled WGS sequence"/>
</dbReference>
<evidence type="ECO:0000313" key="4">
    <source>
        <dbReference type="Proteomes" id="UP001146120"/>
    </source>
</evidence>
<feature type="transmembrane region" description="Helical" evidence="2">
    <location>
        <begin position="426"/>
        <end position="447"/>
    </location>
</feature>
<comment type="caution">
    <text evidence="3">The sequence shown here is derived from an EMBL/GenBank/DDBJ whole genome shotgun (WGS) entry which is preliminary data.</text>
</comment>
<dbReference type="AlphaFoldDB" id="A0AAV2YXP9"/>
<reference evidence="3" key="2">
    <citation type="journal article" date="2023" name="Microbiol Resour">
        <title>Decontamination and Annotation of the Draft Genome Sequence of the Oomycete Lagenidium giganteum ARSEF 373.</title>
        <authorList>
            <person name="Morgan W.R."/>
            <person name="Tartar A."/>
        </authorList>
    </citation>
    <scope>NUCLEOTIDE SEQUENCE</scope>
    <source>
        <strain evidence="3">ARSEF 373</strain>
    </source>
</reference>
<sequence>MRSLSIDSSTSEEEEAEQKTPEEEFDTNTAAATTYVCELHDPKPILIAEHVRHNRIDISPVDGLSPRKNKRSPSPPRGSSSDSIFQYEISIGQAHGVFECTPAKVLDVYKTLSKERHIVDQLRFIETNYFREGLLGSLKRMYTSPCKLSEEIIEVLESISDIDAVLLHPAYLELIGAPKGSEMFDEIENLLQFHNRTPRSDPASKCMCGAFHRCIDRFGEFYSHQTRLTDIDRFSTVVSESLMRAHRVLAFYPDTVYVVDKREFRATRGLKKCSIYGFGRRKLFEIVQLSRKEWSFRHFEHGPLFKLSLERYIHRMNPQYMVAIKRLVPEDGGGLREECVCFLRKSKSMNGYRCLLMSEVISRGRRTTAITIERAPSAARDQHYHYITKSAVSGATTDSIVSSRLSVPMNPHKHLQRLHVTGGSDVLTFLALAASYDILVGAISFWMDKRY</sequence>
<gene>
    <name evidence="3" type="ORF">N0F65_006383</name>
</gene>
<keyword evidence="2" id="KW-0812">Transmembrane</keyword>
<protein>
    <submittedName>
        <fullName evidence="3">Uncharacterized protein</fullName>
    </submittedName>
</protein>
<name>A0AAV2YXP9_9STRA</name>
<feature type="region of interest" description="Disordered" evidence="1">
    <location>
        <begin position="1"/>
        <end position="30"/>
    </location>
</feature>
<keyword evidence="4" id="KW-1185">Reference proteome</keyword>
<reference evidence="3" key="1">
    <citation type="submission" date="2022-11" db="EMBL/GenBank/DDBJ databases">
        <authorList>
            <person name="Morgan W.R."/>
            <person name="Tartar A."/>
        </authorList>
    </citation>
    <scope>NUCLEOTIDE SEQUENCE</scope>
    <source>
        <strain evidence="3">ARSEF 373</strain>
    </source>
</reference>
<evidence type="ECO:0000256" key="1">
    <source>
        <dbReference type="SAM" id="MobiDB-lite"/>
    </source>
</evidence>
<evidence type="ECO:0000256" key="2">
    <source>
        <dbReference type="SAM" id="Phobius"/>
    </source>
</evidence>